<feature type="compositionally biased region" description="Pro residues" evidence="1">
    <location>
        <begin position="39"/>
        <end position="51"/>
    </location>
</feature>
<accession>A0A9Q1KQI6</accession>
<evidence type="ECO:0000313" key="2">
    <source>
        <dbReference type="EMBL" id="KAJ8447099.1"/>
    </source>
</evidence>
<evidence type="ECO:0000313" key="3">
    <source>
        <dbReference type="Proteomes" id="UP001153076"/>
    </source>
</evidence>
<evidence type="ECO:0000256" key="1">
    <source>
        <dbReference type="SAM" id="MobiDB-lite"/>
    </source>
</evidence>
<organism evidence="2 3">
    <name type="scientific">Carnegiea gigantea</name>
    <dbReference type="NCBI Taxonomy" id="171969"/>
    <lineage>
        <taxon>Eukaryota</taxon>
        <taxon>Viridiplantae</taxon>
        <taxon>Streptophyta</taxon>
        <taxon>Embryophyta</taxon>
        <taxon>Tracheophyta</taxon>
        <taxon>Spermatophyta</taxon>
        <taxon>Magnoliopsida</taxon>
        <taxon>eudicotyledons</taxon>
        <taxon>Gunneridae</taxon>
        <taxon>Pentapetalae</taxon>
        <taxon>Caryophyllales</taxon>
        <taxon>Cactineae</taxon>
        <taxon>Cactaceae</taxon>
        <taxon>Cactoideae</taxon>
        <taxon>Echinocereeae</taxon>
        <taxon>Carnegiea</taxon>
    </lineage>
</organism>
<gene>
    <name evidence="2" type="ORF">Cgig2_022828</name>
</gene>
<sequence>MDLQPHSSLSPSPSTSPYPDLHTGTRGAEEDGTATSHPVPFPLFCDPPSPSISPSTTPFLDLQYTRRKLRRSKPKHQHIGATLLKPVFQLQSLPTLVTVGNYTIHARRNGAWGIIQFILRVLSSHRDSGQNFEGVEQVIGASCVVVITGADTRLCMI</sequence>
<dbReference type="Proteomes" id="UP001153076">
    <property type="component" value="Unassembled WGS sequence"/>
</dbReference>
<dbReference type="AlphaFoldDB" id="A0A9Q1KQI6"/>
<feature type="region of interest" description="Disordered" evidence="1">
    <location>
        <begin position="1"/>
        <end position="57"/>
    </location>
</feature>
<reference evidence="2" key="1">
    <citation type="submission" date="2022-04" db="EMBL/GenBank/DDBJ databases">
        <title>Carnegiea gigantea Genome sequencing and assembly v2.</title>
        <authorList>
            <person name="Copetti D."/>
            <person name="Sanderson M.J."/>
            <person name="Burquez A."/>
            <person name="Wojciechowski M.F."/>
        </authorList>
    </citation>
    <scope>NUCLEOTIDE SEQUENCE</scope>
    <source>
        <strain evidence="2">SGP5-SGP5p</strain>
        <tissue evidence="2">Aerial part</tissue>
    </source>
</reference>
<keyword evidence="3" id="KW-1185">Reference proteome</keyword>
<comment type="caution">
    <text evidence="2">The sequence shown here is derived from an EMBL/GenBank/DDBJ whole genome shotgun (WGS) entry which is preliminary data.</text>
</comment>
<proteinExistence type="predicted"/>
<protein>
    <submittedName>
        <fullName evidence="2">Uncharacterized protein</fullName>
    </submittedName>
</protein>
<dbReference type="EMBL" id="JAKOGI010000041">
    <property type="protein sequence ID" value="KAJ8447099.1"/>
    <property type="molecule type" value="Genomic_DNA"/>
</dbReference>
<name>A0A9Q1KQI6_9CARY</name>
<feature type="compositionally biased region" description="Low complexity" evidence="1">
    <location>
        <begin position="1"/>
        <end position="19"/>
    </location>
</feature>